<reference evidence="1 2" key="1">
    <citation type="submission" date="2019-02" db="EMBL/GenBank/DDBJ databases">
        <title>Deep-cultivation of Planctomycetes and their phenomic and genomic characterization uncovers novel biology.</title>
        <authorList>
            <person name="Wiegand S."/>
            <person name="Jogler M."/>
            <person name="Boedeker C."/>
            <person name="Pinto D."/>
            <person name="Vollmers J."/>
            <person name="Rivas-Marin E."/>
            <person name="Kohn T."/>
            <person name="Peeters S.H."/>
            <person name="Heuer A."/>
            <person name="Rast P."/>
            <person name="Oberbeckmann S."/>
            <person name="Bunk B."/>
            <person name="Jeske O."/>
            <person name="Meyerdierks A."/>
            <person name="Storesund J.E."/>
            <person name="Kallscheuer N."/>
            <person name="Luecker S."/>
            <person name="Lage O.M."/>
            <person name="Pohl T."/>
            <person name="Merkel B.J."/>
            <person name="Hornburger P."/>
            <person name="Mueller R.-W."/>
            <person name="Bruemmer F."/>
            <person name="Labrenz M."/>
            <person name="Spormann A.M."/>
            <person name="Op Den Camp H."/>
            <person name="Overmann J."/>
            <person name="Amann R."/>
            <person name="Jetten M.S.M."/>
            <person name="Mascher T."/>
            <person name="Medema M.H."/>
            <person name="Devos D.P."/>
            <person name="Kaster A.-K."/>
            <person name="Ovreas L."/>
            <person name="Rohde M."/>
            <person name="Galperin M.Y."/>
            <person name="Jogler C."/>
        </authorList>
    </citation>
    <scope>NUCLEOTIDE SEQUENCE [LARGE SCALE GENOMIC DNA]</scope>
    <source>
        <strain evidence="1 2">Poly59</strain>
    </source>
</reference>
<gene>
    <name evidence="1" type="ORF">Poly59_52290</name>
</gene>
<evidence type="ECO:0000313" key="2">
    <source>
        <dbReference type="Proteomes" id="UP000317977"/>
    </source>
</evidence>
<dbReference type="OrthoDB" id="370799at2"/>
<organism evidence="1 2">
    <name type="scientific">Rubripirellula reticaptiva</name>
    <dbReference type="NCBI Taxonomy" id="2528013"/>
    <lineage>
        <taxon>Bacteria</taxon>
        <taxon>Pseudomonadati</taxon>
        <taxon>Planctomycetota</taxon>
        <taxon>Planctomycetia</taxon>
        <taxon>Pirellulales</taxon>
        <taxon>Pirellulaceae</taxon>
        <taxon>Rubripirellula</taxon>
    </lineage>
</organism>
<name>A0A5C6EHA4_9BACT</name>
<evidence type="ECO:0000313" key="1">
    <source>
        <dbReference type="EMBL" id="TWU48382.1"/>
    </source>
</evidence>
<protein>
    <submittedName>
        <fullName evidence="1">Uncharacterized protein</fullName>
    </submittedName>
</protein>
<proteinExistence type="predicted"/>
<accession>A0A5C6EHA4</accession>
<sequence>MPAIDSFAANSLAFLGSDWIEATTTAAMPGLGAGPRNADLADRLAVATKNAARGGVDLPWPGLTDHARQSCFAAFWLLAGDLDRSHSISQDDGSPDGSFWHGIMHRREGDYGNAKYWFRRAGEHPAFAEIEKRSDGIYGGYSSFADACQLAVQAGNRDADQLMNVQWIEWQVMFIQCSDSHAG</sequence>
<dbReference type="AlphaFoldDB" id="A0A5C6EHA4"/>
<dbReference type="Proteomes" id="UP000317977">
    <property type="component" value="Unassembled WGS sequence"/>
</dbReference>
<keyword evidence="2" id="KW-1185">Reference proteome</keyword>
<dbReference type="RefSeq" id="WP_146536747.1">
    <property type="nucleotide sequence ID" value="NZ_SJPX01000005.1"/>
</dbReference>
<dbReference type="EMBL" id="SJPX01000005">
    <property type="protein sequence ID" value="TWU48382.1"/>
    <property type="molecule type" value="Genomic_DNA"/>
</dbReference>
<comment type="caution">
    <text evidence="1">The sequence shown here is derived from an EMBL/GenBank/DDBJ whole genome shotgun (WGS) entry which is preliminary data.</text>
</comment>